<keyword evidence="11" id="KW-1185">Reference proteome</keyword>
<reference evidence="4" key="3">
    <citation type="journal article" date="2018" name="Nature">
        <title>Human gut bacteria contain acquired interbacterial defence systems.</title>
        <authorList>
            <person name="Ross B.D."/>
            <person name="Verster A.J."/>
            <person name="Radey M.C."/>
            <person name="Schmidtke D.T."/>
            <person name="Pope C.E."/>
            <person name="Hoffman L.R."/>
            <person name="Hajjar A."/>
            <person name="Peterson S.B."/>
            <person name="Borenstein E."/>
            <person name="Mougous J."/>
        </authorList>
    </citation>
    <scope>NUCLEOTIDE SEQUENCE</scope>
    <source>
        <strain evidence="4">3725 D1 iv</strain>
    </source>
</reference>
<reference evidence="10 11" key="5">
    <citation type="journal article" date="2019" name="Nat. Med.">
        <title>A library of human gut bacterial isolates paired with longitudinal multiomics data enables mechanistic microbiome research.</title>
        <authorList>
            <person name="Poyet M."/>
            <person name="Groussin M."/>
            <person name="Gibbons S.M."/>
            <person name="Avila-Pacheco J."/>
            <person name="Jiang X."/>
            <person name="Kearney S.M."/>
            <person name="Perrotta A.R."/>
            <person name="Berdy B."/>
            <person name="Zhao S."/>
            <person name="Lieberman T.D."/>
            <person name="Swanson P.K."/>
            <person name="Smith M."/>
            <person name="Roesemann S."/>
            <person name="Alexander J.E."/>
            <person name="Rich S.A."/>
            <person name="Livny J."/>
            <person name="Vlamakis H."/>
            <person name="Clish C."/>
            <person name="Bullock K."/>
            <person name="Deik A."/>
            <person name="Scott J."/>
            <person name="Pierce K.A."/>
            <person name="Xavier R.J."/>
            <person name="Alm E.J."/>
        </authorList>
    </citation>
    <scope>NUCLEOTIDE SEQUENCE [LARGE SCALE GENOMIC DNA]</scope>
    <source>
        <strain evidence="3 11">BIOML-A134</strain>
        <strain evidence="2 10">BIOML-A160</strain>
    </source>
</reference>
<evidence type="ECO:0000313" key="9">
    <source>
        <dbReference type="Proteomes" id="UP000318823"/>
    </source>
</evidence>
<dbReference type="Proteomes" id="UP000286031">
    <property type="component" value="Unassembled WGS sequence"/>
</dbReference>
<sequence>MKRTTYIFIGLLVSGLIVIVATIIFIFMSGKPYQEDGAFLGNEQVKMDLNGVHVIKVFTSQDGVSEARRVFISGEMKIGSTAASSGKEQVSYPKGDYLNVTQKNDTLFMKLDLNVNNIPEKYRDRDYIFVSGFDVSLAVDSLTGIVTGEEGLKLNLIGIETDSLFVRGNRYNISLDSCRLGSCDIQGNGLDFHAKDSKIENFYLNLDGVWRWTFENTEVGTEYLSGSNQHSNDLQKGECKRVVWTPLTEDARLQVNVREKAEITITPE</sequence>
<proteinExistence type="predicted"/>
<dbReference type="Proteomes" id="UP000181870">
    <property type="component" value="Unassembled WGS sequence"/>
</dbReference>
<reference evidence="6 7" key="1">
    <citation type="submission" date="2016-10" db="EMBL/GenBank/DDBJ databases">
        <authorList>
            <person name="de Groot N.N."/>
        </authorList>
    </citation>
    <scope>NUCLEOTIDE SEQUENCE [LARGE SCALE GENOMIC DNA]</scope>
    <source>
        <strain evidence="6 7">NLAE-zl-C57</strain>
    </source>
</reference>
<evidence type="ECO:0000313" key="3">
    <source>
        <dbReference type="EMBL" id="KAA4091583.1"/>
    </source>
</evidence>
<evidence type="ECO:0000313" key="7">
    <source>
        <dbReference type="Proteomes" id="UP000181870"/>
    </source>
</evidence>
<evidence type="ECO:0000313" key="5">
    <source>
        <dbReference type="EMBL" id="RGX05379.1"/>
    </source>
</evidence>
<keyword evidence="1" id="KW-0812">Transmembrane</keyword>
<dbReference type="EMBL" id="FNDO01000008">
    <property type="protein sequence ID" value="SDH59349.1"/>
    <property type="molecule type" value="Genomic_DNA"/>
</dbReference>
<dbReference type="Proteomes" id="UP000473905">
    <property type="component" value="Unassembled WGS sequence"/>
</dbReference>
<dbReference type="EMBL" id="VWKB01000037">
    <property type="protein sequence ID" value="KAA4091583.1"/>
    <property type="molecule type" value="Genomic_DNA"/>
</dbReference>
<evidence type="ECO:0000313" key="2">
    <source>
        <dbReference type="EMBL" id="KAA3921294.1"/>
    </source>
</evidence>
<reference evidence="4" key="6">
    <citation type="submission" date="2019-07" db="EMBL/GenBank/DDBJ databases">
        <authorList>
            <person name="Ross B.D."/>
            <person name="Verster A.J."/>
            <person name="Radey M.C."/>
            <person name="Schmidtke D.T."/>
            <person name="Pope C.E."/>
            <person name="Hoffman L.R."/>
            <person name="Hajjar A."/>
            <person name="Peterson S.B."/>
            <person name="Borenstein E."/>
            <person name="Mougous J.D."/>
        </authorList>
    </citation>
    <scope>NUCLEOTIDE SEQUENCE</scope>
    <source>
        <strain evidence="4">3725 D1 iv</strain>
    </source>
</reference>
<dbReference type="AlphaFoldDB" id="A0A1G8DPC1"/>
<dbReference type="EMBL" id="QSBI01000059">
    <property type="protein sequence ID" value="RGX05379.1"/>
    <property type="molecule type" value="Genomic_DNA"/>
</dbReference>
<dbReference type="Proteomes" id="UP000365824">
    <property type="component" value="Unassembled WGS sequence"/>
</dbReference>
<dbReference type="RefSeq" id="WP_032844182.1">
    <property type="nucleotide sequence ID" value="NZ_CAAKNR010000154.1"/>
</dbReference>
<evidence type="ECO:0000313" key="8">
    <source>
        <dbReference type="Proteomes" id="UP000286031"/>
    </source>
</evidence>
<evidence type="ECO:0000313" key="4">
    <source>
        <dbReference type="EMBL" id="QDM09906.1"/>
    </source>
</evidence>
<evidence type="ECO:0000313" key="6">
    <source>
        <dbReference type="EMBL" id="SDH59349.1"/>
    </source>
</evidence>
<keyword evidence="1" id="KW-1133">Transmembrane helix</keyword>
<reference evidence="5 8" key="4">
    <citation type="submission" date="2018-08" db="EMBL/GenBank/DDBJ databases">
        <title>A genome reference for cultivated species of the human gut microbiota.</title>
        <authorList>
            <person name="Zou Y."/>
            <person name="Xue W."/>
            <person name="Luo G."/>
        </authorList>
    </citation>
    <scope>NUCLEOTIDE SEQUENCE [LARGE SCALE GENOMIC DNA]</scope>
    <source>
        <strain evidence="5 8">AF04-46</strain>
    </source>
</reference>
<keyword evidence="1" id="KW-0472">Membrane</keyword>
<accession>A0A1G8DPC1</accession>
<feature type="transmembrane region" description="Helical" evidence="1">
    <location>
        <begin position="6"/>
        <end position="27"/>
    </location>
</feature>
<evidence type="ECO:0000313" key="10">
    <source>
        <dbReference type="Proteomes" id="UP000365824"/>
    </source>
</evidence>
<dbReference type="EMBL" id="VWLB01000084">
    <property type="protein sequence ID" value="KAA3921294.1"/>
    <property type="molecule type" value="Genomic_DNA"/>
</dbReference>
<dbReference type="EMBL" id="CP041395">
    <property type="protein sequence ID" value="QDM09906.1"/>
    <property type="molecule type" value="Genomic_DNA"/>
</dbReference>
<organism evidence="6 7">
    <name type="scientific">Bacteroides ovatus</name>
    <dbReference type="NCBI Taxonomy" id="28116"/>
    <lineage>
        <taxon>Bacteria</taxon>
        <taxon>Pseudomonadati</taxon>
        <taxon>Bacteroidota</taxon>
        <taxon>Bacteroidia</taxon>
        <taxon>Bacteroidales</taxon>
        <taxon>Bacteroidaceae</taxon>
        <taxon>Bacteroides</taxon>
    </lineage>
</organism>
<evidence type="ECO:0000313" key="11">
    <source>
        <dbReference type="Proteomes" id="UP000473905"/>
    </source>
</evidence>
<protein>
    <submittedName>
        <fullName evidence="6">Uncharacterized protein</fullName>
    </submittedName>
</protein>
<gene>
    <name evidence="5" type="ORF">DWV35_25550</name>
    <name evidence="4" type="ORF">DYI28_14920</name>
    <name evidence="3" type="ORF">F3D66_23155</name>
    <name evidence="2" type="ORF">F3F25_27825</name>
    <name evidence="6" type="ORF">SAMN05192582_1008118</name>
</gene>
<dbReference type="Proteomes" id="UP000318823">
    <property type="component" value="Chromosome"/>
</dbReference>
<evidence type="ECO:0000256" key="1">
    <source>
        <dbReference type="SAM" id="Phobius"/>
    </source>
</evidence>
<reference evidence="9" key="2">
    <citation type="journal article" date="2018" name="J. Anim. Genet.">
        <title>Acquired interbacterial defense systems protect against interspecies antagonism in the human gut microbiome.</title>
        <authorList>
            <person name="Ross B.D."/>
            <person name="Verster A.J."/>
            <person name="Radey M.C."/>
            <person name="Schmidtke D.T."/>
            <person name="Pope C.E."/>
            <person name="Hoffman L.R."/>
            <person name="Hajjar A."/>
            <person name="Peterson S.B."/>
            <person name="Borenstein E."/>
            <person name="Mougous J."/>
        </authorList>
    </citation>
    <scope>NUCLEOTIDE SEQUENCE [LARGE SCALE GENOMIC DNA]</scope>
    <source>
        <strain evidence="9">3725 D1 iv</strain>
    </source>
</reference>
<name>A0A1G8DPC1_BACOV</name>